<keyword evidence="2" id="KW-0328">Glycosyltransferase</keyword>
<evidence type="ECO:0000256" key="5">
    <source>
        <dbReference type="ARBA" id="ARBA00022989"/>
    </source>
</evidence>
<feature type="transmembrane region" description="Helical" evidence="8">
    <location>
        <begin position="309"/>
        <end position="328"/>
    </location>
</feature>
<dbReference type="InParanoid" id="A0A1J7ITU9"/>
<keyword evidence="5 8" id="KW-1133">Transmembrane helix</keyword>
<evidence type="ECO:0000313" key="10">
    <source>
        <dbReference type="Proteomes" id="UP000182658"/>
    </source>
</evidence>
<dbReference type="GO" id="GO:0016020">
    <property type="term" value="C:membrane"/>
    <property type="evidence" value="ECO:0007669"/>
    <property type="project" value="UniProtKB-SubCell"/>
</dbReference>
<dbReference type="OrthoDB" id="2849215at2759"/>
<evidence type="ECO:0000256" key="8">
    <source>
        <dbReference type="SAM" id="Phobius"/>
    </source>
</evidence>
<evidence type="ECO:0000256" key="6">
    <source>
        <dbReference type="ARBA" id="ARBA00023136"/>
    </source>
</evidence>
<feature type="transmembrane region" description="Helical" evidence="8">
    <location>
        <begin position="394"/>
        <end position="415"/>
    </location>
</feature>
<evidence type="ECO:0000256" key="4">
    <source>
        <dbReference type="ARBA" id="ARBA00022692"/>
    </source>
</evidence>
<dbReference type="AlphaFoldDB" id="A0A1J7ITU9"/>
<keyword evidence="6 8" id="KW-0472">Membrane</keyword>
<proteinExistence type="predicted"/>
<accession>A0A1J7ITU9</accession>
<dbReference type="Gene3D" id="3.90.550.10">
    <property type="entry name" value="Spore Coat Polysaccharide Biosynthesis Protein SpsA, Chain A"/>
    <property type="match status" value="1"/>
</dbReference>
<dbReference type="EMBL" id="KV875096">
    <property type="protein sequence ID" value="OIW30741.1"/>
    <property type="molecule type" value="Genomic_DNA"/>
</dbReference>
<name>A0A1J7ITU9_9PEZI</name>
<evidence type="ECO:0000256" key="2">
    <source>
        <dbReference type="ARBA" id="ARBA00022676"/>
    </source>
</evidence>
<keyword evidence="4 8" id="KW-0812">Transmembrane</keyword>
<dbReference type="InterPro" id="IPR052427">
    <property type="entry name" value="Glycosyltrans_GT2/GT47"/>
</dbReference>
<dbReference type="STRING" id="1408157.A0A1J7ITU9"/>
<dbReference type="InterPro" id="IPR029044">
    <property type="entry name" value="Nucleotide-diphossugar_trans"/>
</dbReference>
<dbReference type="GO" id="GO:0016757">
    <property type="term" value="F:glycosyltransferase activity"/>
    <property type="evidence" value="ECO:0007669"/>
    <property type="project" value="UniProtKB-KW"/>
</dbReference>
<keyword evidence="10" id="KW-1185">Reference proteome</keyword>
<evidence type="ECO:0000256" key="7">
    <source>
        <dbReference type="ARBA" id="ARBA00023180"/>
    </source>
</evidence>
<keyword evidence="7" id="KW-0325">Glycoprotein</keyword>
<dbReference type="PANTHER" id="PTHR47844:SF1">
    <property type="entry name" value="EXOSTOSIN-LIKE 2"/>
    <property type="match status" value="1"/>
</dbReference>
<evidence type="ECO:0000256" key="1">
    <source>
        <dbReference type="ARBA" id="ARBA00004370"/>
    </source>
</evidence>
<dbReference type="PANTHER" id="PTHR47844">
    <property type="entry name" value="SYNTHASE CPS1, PUTATIVE (AFU_ORTHOLOGUE AFUA_7G02500)-RELATED"/>
    <property type="match status" value="1"/>
</dbReference>
<organism evidence="9 10">
    <name type="scientific">Coniochaeta ligniaria NRRL 30616</name>
    <dbReference type="NCBI Taxonomy" id="1408157"/>
    <lineage>
        <taxon>Eukaryota</taxon>
        <taxon>Fungi</taxon>
        <taxon>Dikarya</taxon>
        <taxon>Ascomycota</taxon>
        <taxon>Pezizomycotina</taxon>
        <taxon>Sordariomycetes</taxon>
        <taxon>Sordariomycetidae</taxon>
        <taxon>Coniochaetales</taxon>
        <taxon>Coniochaetaceae</taxon>
        <taxon>Coniochaeta</taxon>
    </lineage>
</organism>
<gene>
    <name evidence="9" type="ORF">CONLIGDRAFT_642801</name>
</gene>
<keyword evidence="3 9" id="KW-0808">Transferase</keyword>
<feature type="transmembrane region" description="Helical" evidence="8">
    <location>
        <begin position="348"/>
        <end position="374"/>
    </location>
</feature>
<dbReference type="Pfam" id="PF13641">
    <property type="entry name" value="Glyco_tranf_2_3"/>
    <property type="match status" value="1"/>
</dbReference>
<comment type="subcellular location">
    <subcellularLocation>
        <location evidence="1">Membrane</location>
    </subcellularLocation>
</comment>
<protein>
    <submittedName>
        <fullName evidence="9">Family 2 glycosyltransferase</fullName>
    </submittedName>
</protein>
<reference evidence="9 10" key="1">
    <citation type="submission" date="2016-10" db="EMBL/GenBank/DDBJ databases">
        <title>Draft genome sequence of Coniochaeta ligniaria NRRL30616, a lignocellulolytic fungus for bioabatement of inhibitors in plant biomass hydrolysates.</title>
        <authorList>
            <consortium name="DOE Joint Genome Institute"/>
            <person name="Jimenez D.J."/>
            <person name="Hector R.E."/>
            <person name="Riley R."/>
            <person name="Sun H."/>
            <person name="Grigoriev I.V."/>
            <person name="Van Elsas J.D."/>
            <person name="Nichols N.N."/>
        </authorList>
    </citation>
    <scope>NUCLEOTIDE SEQUENCE [LARGE SCALE GENOMIC DNA]</scope>
    <source>
        <strain evidence="9 10">NRRL 30616</strain>
    </source>
</reference>
<dbReference type="Proteomes" id="UP000182658">
    <property type="component" value="Unassembled WGS sequence"/>
</dbReference>
<evidence type="ECO:0000256" key="3">
    <source>
        <dbReference type="ARBA" id="ARBA00022679"/>
    </source>
</evidence>
<dbReference type="SUPFAM" id="SSF53448">
    <property type="entry name" value="Nucleotide-diphospho-sugar transferases"/>
    <property type="match status" value="1"/>
</dbReference>
<sequence length="430" mass="50005">MAFMAVRIFKKVWYDAFLIPDSPLGPVELALLNLYDRREKRLANKYHSEYKPTPLPDNPTLTSEDVSIIVPTIDTEDTFTECLRLWLANKPKEIIVVTIPRDLARVQQLVQPIAQPDFDKIQVLTVPEANKRAQLIRGIQAATGTILSLVDDDVFWPHDMVLPYLLAPFEDKKVGACGGPQKAHLDDCRKDENVITPWEVAALRAFDGHGNHLVTRFKADGGVWCLVGRTIFVRAEILQNEAFYHDFANEVFMAGKALNTGDDVFITRWVQHVMGWALAIQDCPEATVTTTIKSDAGFAKQMLRWRRNLFLMILTHLFMDPGWFALRRKYPYMAKKMLGRLFRWLHNLYYLIFFLTTIKRYNLLGVLILAWWVFQKYRTYKSFVERYPYCRKHIWAAVLYDYSWIVLDFLALVTVDYDDWLTRNDAPNRG</sequence>
<evidence type="ECO:0000313" key="9">
    <source>
        <dbReference type="EMBL" id="OIW30741.1"/>
    </source>
</evidence>